<evidence type="ECO:0008006" key="4">
    <source>
        <dbReference type="Google" id="ProtNLM"/>
    </source>
</evidence>
<keyword evidence="3" id="KW-1185">Reference proteome</keyword>
<evidence type="ECO:0000313" key="2">
    <source>
        <dbReference type="EMBL" id="MDR6538773.1"/>
    </source>
</evidence>
<proteinExistence type="predicted"/>
<feature type="transmembrane region" description="Helical" evidence="1">
    <location>
        <begin position="20"/>
        <end position="47"/>
    </location>
</feature>
<keyword evidence="1" id="KW-1133">Transmembrane helix</keyword>
<evidence type="ECO:0000256" key="1">
    <source>
        <dbReference type="SAM" id="Phobius"/>
    </source>
</evidence>
<protein>
    <recommendedName>
        <fullName evidence="4">CDP-diacylglycerol--glycerol-3-phosphate 3-phosphatidyltransferase</fullName>
    </recommendedName>
</protein>
<dbReference type="EMBL" id="JAVDRF010000012">
    <property type="protein sequence ID" value="MDR6538773.1"/>
    <property type="molecule type" value="Genomic_DNA"/>
</dbReference>
<gene>
    <name evidence="2" type="ORF">J2739_004566</name>
</gene>
<keyword evidence="1" id="KW-0812">Transmembrane</keyword>
<sequence>MSIYELKPRFQALLRPLVRRLHAVGVTANQGTVAACALSVALGLWLFSRRLPRRSSC</sequence>
<evidence type="ECO:0000313" key="3">
    <source>
        <dbReference type="Proteomes" id="UP001184230"/>
    </source>
</evidence>
<accession>A0ABU1NJY1</accession>
<name>A0ABU1NJY1_9BURK</name>
<comment type="caution">
    <text evidence="2">The sequence shown here is derived from an EMBL/GenBank/DDBJ whole genome shotgun (WGS) entry which is preliminary data.</text>
</comment>
<dbReference type="Proteomes" id="UP001184230">
    <property type="component" value="Unassembled WGS sequence"/>
</dbReference>
<reference evidence="2 3" key="1">
    <citation type="submission" date="2023-07" db="EMBL/GenBank/DDBJ databases">
        <title>Sorghum-associated microbial communities from plants grown in Nebraska, USA.</title>
        <authorList>
            <person name="Schachtman D."/>
        </authorList>
    </citation>
    <scope>NUCLEOTIDE SEQUENCE [LARGE SCALE GENOMIC DNA]</scope>
    <source>
        <strain evidence="2 3">DS1781</strain>
    </source>
</reference>
<keyword evidence="1" id="KW-0472">Membrane</keyword>
<organism evidence="2 3">
    <name type="scientific">Variovorax soli</name>
    <dbReference type="NCBI Taxonomy" id="376815"/>
    <lineage>
        <taxon>Bacteria</taxon>
        <taxon>Pseudomonadati</taxon>
        <taxon>Pseudomonadota</taxon>
        <taxon>Betaproteobacteria</taxon>
        <taxon>Burkholderiales</taxon>
        <taxon>Comamonadaceae</taxon>
        <taxon>Variovorax</taxon>
    </lineage>
</organism>